<evidence type="ECO:0000259" key="1">
    <source>
        <dbReference type="Pfam" id="PF13018"/>
    </source>
</evidence>
<dbReference type="Pfam" id="PF13018">
    <property type="entry name" value="ESPR"/>
    <property type="match status" value="1"/>
</dbReference>
<dbReference type="AlphaFoldDB" id="A0A379B597"/>
<dbReference type="OrthoDB" id="5691065at2"/>
<accession>A0A379B597</accession>
<dbReference type="EMBL" id="UGSS01000002">
    <property type="protein sequence ID" value="SUB33448.1"/>
    <property type="molecule type" value="Genomic_DNA"/>
</dbReference>
<proteinExistence type="predicted"/>
<gene>
    <name evidence="2" type="primary">hsf2_8</name>
    <name evidence="2" type="ORF">NCTC10699_01066</name>
</gene>
<feature type="domain" description="ESPR" evidence="1">
    <location>
        <begin position="1"/>
        <end position="40"/>
    </location>
</feature>
<organism evidence="2 3">
    <name type="scientific">[Pasteurella] mairii</name>
    <dbReference type="NCBI Taxonomy" id="757"/>
    <lineage>
        <taxon>Bacteria</taxon>
        <taxon>Pseudomonadati</taxon>
        <taxon>Pseudomonadota</taxon>
        <taxon>Gammaproteobacteria</taxon>
        <taxon>Pasteurellales</taxon>
        <taxon>Pasteurellaceae</taxon>
    </lineage>
</organism>
<evidence type="ECO:0000313" key="2">
    <source>
        <dbReference type="EMBL" id="SUB33448.1"/>
    </source>
</evidence>
<dbReference type="Proteomes" id="UP000254280">
    <property type="component" value="Unassembled WGS sequence"/>
</dbReference>
<name>A0A379B597_9PAST</name>
<reference evidence="2 3" key="1">
    <citation type="submission" date="2018-06" db="EMBL/GenBank/DDBJ databases">
        <authorList>
            <consortium name="Pathogen Informatics"/>
            <person name="Doyle S."/>
        </authorList>
    </citation>
    <scope>NUCLEOTIDE SEQUENCE [LARGE SCALE GENOMIC DNA]</scope>
    <source>
        <strain evidence="2 3">NCTC10699</strain>
    </source>
</reference>
<protein>
    <submittedName>
        <fullName evidence="2">Autotransporter adhesin</fullName>
    </submittedName>
</protein>
<sequence>MNKIYRVVFNHATQTWTAVAEFARAKGKSATVDQSTAAKTVVSGGGGNRFYAKIINPIVVIRLIFAESSSGVYSKPTRLLS</sequence>
<keyword evidence="3" id="KW-1185">Reference proteome</keyword>
<dbReference type="InterPro" id="IPR024973">
    <property type="entry name" value="ESPR"/>
</dbReference>
<evidence type="ECO:0000313" key="3">
    <source>
        <dbReference type="Proteomes" id="UP000254280"/>
    </source>
</evidence>